<organism evidence="2 3">
    <name type="scientific">Iodobacter violaceini</name>
    <dbReference type="NCBI Taxonomy" id="3044271"/>
    <lineage>
        <taxon>Bacteria</taxon>
        <taxon>Pseudomonadati</taxon>
        <taxon>Pseudomonadota</taxon>
        <taxon>Betaproteobacteria</taxon>
        <taxon>Neisseriales</taxon>
        <taxon>Chitinibacteraceae</taxon>
        <taxon>Iodobacter</taxon>
    </lineage>
</organism>
<name>A0ABX0L1T7_9NEIS</name>
<feature type="signal peptide" evidence="1">
    <location>
        <begin position="1"/>
        <end position="30"/>
    </location>
</feature>
<comment type="caution">
    <text evidence="2">The sequence shown here is derived from an EMBL/GenBank/DDBJ whole genome shotgun (WGS) entry which is preliminary data.</text>
</comment>
<protein>
    <submittedName>
        <fullName evidence="2">Transporter substrate-binding domain-containing protein</fullName>
    </submittedName>
</protein>
<gene>
    <name evidence="2" type="ORF">HA050_21280</name>
</gene>
<dbReference type="SUPFAM" id="SSF53850">
    <property type="entry name" value="Periplasmic binding protein-like II"/>
    <property type="match status" value="1"/>
</dbReference>
<dbReference type="Proteomes" id="UP000712570">
    <property type="component" value="Unassembled WGS sequence"/>
</dbReference>
<keyword evidence="3" id="KW-1185">Reference proteome</keyword>
<reference evidence="2 3" key="1">
    <citation type="submission" date="2020-03" db="EMBL/GenBank/DDBJ databases">
        <title>Draft genome sequence of environmentally isolated violet-colored cultures.</title>
        <authorList>
            <person name="Wilson H.S."/>
        </authorList>
    </citation>
    <scope>NUCLEOTIDE SEQUENCE [LARGE SCALE GENOMIC DNA]</scope>
    <source>
        <strain evidence="2 3">HSC-16F04</strain>
    </source>
</reference>
<accession>A0ABX0L1T7</accession>
<feature type="chain" id="PRO_5046678333" evidence="1">
    <location>
        <begin position="31"/>
        <end position="245"/>
    </location>
</feature>
<dbReference type="PANTHER" id="PTHR38834:SF3">
    <property type="entry name" value="SOLUTE-BINDING PROTEIN FAMILY 3_N-TERMINAL DOMAIN-CONTAINING PROTEIN"/>
    <property type="match status" value="1"/>
</dbReference>
<dbReference type="EMBL" id="JAAOLX010000020">
    <property type="protein sequence ID" value="NHQ88635.1"/>
    <property type="molecule type" value="Genomic_DNA"/>
</dbReference>
<evidence type="ECO:0000313" key="3">
    <source>
        <dbReference type="Proteomes" id="UP000712570"/>
    </source>
</evidence>
<dbReference type="RefSeq" id="WP_166830464.1">
    <property type="nucleotide sequence ID" value="NZ_JAAOLX010000020.1"/>
</dbReference>
<keyword evidence="1" id="KW-0732">Signal</keyword>
<dbReference type="PANTHER" id="PTHR38834">
    <property type="entry name" value="PERIPLASMIC SUBSTRATE BINDING PROTEIN FAMILY 3"/>
    <property type="match status" value="1"/>
</dbReference>
<evidence type="ECO:0000256" key="1">
    <source>
        <dbReference type="SAM" id="SignalP"/>
    </source>
</evidence>
<dbReference type="Gene3D" id="3.40.190.10">
    <property type="entry name" value="Periplasmic binding protein-like II"/>
    <property type="match status" value="2"/>
</dbReference>
<evidence type="ECO:0000313" key="2">
    <source>
        <dbReference type="EMBL" id="NHQ88635.1"/>
    </source>
</evidence>
<sequence>MNLFSKLNLTTRFVVLLICSFLAMPQEAYADDGFKSLTIYTENDPPYVIVDAKGVIGGLATKKLNNFLKEIKLTEESIEVRPWVRSYVEALTKPNVMIYPIAKTPERLEKLEYIYKIYDAVVFFYRLSSRKDIIISNINEAKKYSVCAVRADYRAEYLKRSGFPLIDESNDSTMNFKKFIAGRCDLAILTEIGLNAKLEQLKLDSSLVTAVYSLNEIDSNLYIAINKGTDKKVIDALKNAAKKLD</sequence>
<proteinExistence type="predicted"/>